<sequence>MIQCGVGSNHNTQEQNSLAALRSGEAQTELSSAPTPWHQHCQAHTVWFTTDNSPGAKSGTWACGARSKNQARERWGSTPTDGANYSELLKPSNIRDRDDLALHIGRLVSCATGDVSAHGYGPSRSPFKATKAIELGGYGTANANTLLAEIVSLTYTTAD</sequence>
<dbReference type="Proteomes" id="UP000799771">
    <property type="component" value="Unassembled WGS sequence"/>
</dbReference>
<reference evidence="2" key="1">
    <citation type="journal article" date="2020" name="Stud. Mycol.">
        <title>101 Dothideomycetes genomes: a test case for predicting lifestyles and emergence of pathogens.</title>
        <authorList>
            <person name="Haridas S."/>
            <person name="Albert R."/>
            <person name="Binder M."/>
            <person name="Bloem J."/>
            <person name="Labutti K."/>
            <person name="Salamov A."/>
            <person name="Andreopoulos B."/>
            <person name="Baker S."/>
            <person name="Barry K."/>
            <person name="Bills G."/>
            <person name="Bluhm B."/>
            <person name="Cannon C."/>
            <person name="Castanera R."/>
            <person name="Culley D."/>
            <person name="Daum C."/>
            <person name="Ezra D."/>
            <person name="Gonzalez J."/>
            <person name="Henrissat B."/>
            <person name="Kuo A."/>
            <person name="Liang C."/>
            <person name="Lipzen A."/>
            <person name="Lutzoni F."/>
            <person name="Magnuson J."/>
            <person name="Mondo S."/>
            <person name="Nolan M."/>
            <person name="Ohm R."/>
            <person name="Pangilinan J."/>
            <person name="Park H.-J."/>
            <person name="Ramirez L."/>
            <person name="Alfaro M."/>
            <person name="Sun H."/>
            <person name="Tritt A."/>
            <person name="Yoshinaga Y."/>
            <person name="Zwiers L.-H."/>
            <person name="Turgeon B."/>
            <person name="Goodwin S."/>
            <person name="Spatafora J."/>
            <person name="Crous P."/>
            <person name="Grigoriev I."/>
        </authorList>
    </citation>
    <scope>NUCLEOTIDE SEQUENCE</scope>
    <source>
        <strain evidence="2">CBS 119687</strain>
    </source>
</reference>
<keyword evidence="3" id="KW-1185">Reference proteome</keyword>
<dbReference type="GeneID" id="54411534"/>
<accession>A0A6A6ATJ7</accession>
<feature type="region of interest" description="Disordered" evidence="1">
    <location>
        <begin position="62"/>
        <end position="83"/>
    </location>
</feature>
<dbReference type="RefSeq" id="XP_033528930.1">
    <property type="nucleotide sequence ID" value="XM_033671102.1"/>
</dbReference>
<dbReference type="AlphaFoldDB" id="A0A6A6ATJ7"/>
<evidence type="ECO:0000313" key="3">
    <source>
        <dbReference type="Proteomes" id="UP000799771"/>
    </source>
</evidence>
<protein>
    <submittedName>
        <fullName evidence="2">Uncharacterized protein</fullName>
    </submittedName>
</protein>
<name>A0A6A6ATJ7_9PLEO</name>
<gene>
    <name evidence="2" type="ORF">P153DRAFT_391876</name>
</gene>
<organism evidence="2 3">
    <name type="scientific">Dothidotthia symphoricarpi CBS 119687</name>
    <dbReference type="NCBI Taxonomy" id="1392245"/>
    <lineage>
        <taxon>Eukaryota</taxon>
        <taxon>Fungi</taxon>
        <taxon>Dikarya</taxon>
        <taxon>Ascomycota</taxon>
        <taxon>Pezizomycotina</taxon>
        <taxon>Dothideomycetes</taxon>
        <taxon>Pleosporomycetidae</taxon>
        <taxon>Pleosporales</taxon>
        <taxon>Dothidotthiaceae</taxon>
        <taxon>Dothidotthia</taxon>
    </lineage>
</organism>
<evidence type="ECO:0000256" key="1">
    <source>
        <dbReference type="SAM" id="MobiDB-lite"/>
    </source>
</evidence>
<proteinExistence type="predicted"/>
<evidence type="ECO:0000313" key="2">
    <source>
        <dbReference type="EMBL" id="KAF2134543.1"/>
    </source>
</evidence>
<dbReference type="EMBL" id="ML977497">
    <property type="protein sequence ID" value="KAF2134543.1"/>
    <property type="molecule type" value="Genomic_DNA"/>
</dbReference>